<reference evidence="1 2" key="1">
    <citation type="journal article" date="2022" name="Plant J.">
        <title>Chromosome-level genome of Camellia lanceoleosa provides a valuable resource for understanding genome evolution and self-incompatibility.</title>
        <authorList>
            <person name="Gong W."/>
            <person name="Xiao S."/>
            <person name="Wang L."/>
            <person name="Liao Z."/>
            <person name="Chang Y."/>
            <person name="Mo W."/>
            <person name="Hu G."/>
            <person name="Li W."/>
            <person name="Zhao G."/>
            <person name="Zhu H."/>
            <person name="Hu X."/>
            <person name="Ji K."/>
            <person name="Xiang X."/>
            <person name="Song Q."/>
            <person name="Yuan D."/>
            <person name="Jin S."/>
            <person name="Zhang L."/>
        </authorList>
    </citation>
    <scope>NUCLEOTIDE SEQUENCE [LARGE SCALE GENOMIC DNA]</scope>
    <source>
        <strain evidence="1">SQ_2022a</strain>
    </source>
</reference>
<keyword evidence="2" id="KW-1185">Reference proteome</keyword>
<evidence type="ECO:0000313" key="1">
    <source>
        <dbReference type="EMBL" id="KAI8005917.1"/>
    </source>
</evidence>
<dbReference type="Proteomes" id="UP001060215">
    <property type="component" value="Chromosome 7"/>
</dbReference>
<name>A0ACC0GZD1_9ERIC</name>
<dbReference type="EMBL" id="CM045764">
    <property type="protein sequence ID" value="KAI8005917.1"/>
    <property type="molecule type" value="Genomic_DNA"/>
</dbReference>
<sequence length="288" mass="31164">MCEVPVQHVEIDELSRLSREVTVNVSPLLEEELCSQVASTFPSSVNLSESAMHGVRASTEGNDTLVWHHDARGCYTVKSGYQEAVKQAHIQCNFPVDPIEVIVTAKRMEAEYLIACEDTSVSSATSAGAQNPVQQWVPPLHGTWKINCDAATDLFRGRGAVAVLLRDATGKLVDGIATSLRMTTALQGEACAVRLACSMARALHGAMVEVESDCKTLIQLCVSEGVPPWEICAVMNDIWCMASSGTVTFKWCPRIQNRAAHWVASACLRNALPVDWVSQPPVALVGCL</sequence>
<evidence type="ECO:0000313" key="2">
    <source>
        <dbReference type="Proteomes" id="UP001060215"/>
    </source>
</evidence>
<comment type="caution">
    <text evidence="1">The sequence shown here is derived from an EMBL/GenBank/DDBJ whole genome shotgun (WGS) entry which is preliminary data.</text>
</comment>
<gene>
    <name evidence="1" type="ORF">LOK49_LG07G01535</name>
</gene>
<organism evidence="1 2">
    <name type="scientific">Camellia lanceoleosa</name>
    <dbReference type="NCBI Taxonomy" id="1840588"/>
    <lineage>
        <taxon>Eukaryota</taxon>
        <taxon>Viridiplantae</taxon>
        <taxon>Streptophyta</taxon>
        <taxon>Embryophyta</taxon>
        <taxon>Tracheophyta</taxon>
        <taxon>Spermatophyta</taxon>
        <taxon>Magnoliopsida</taxon>
        <taxon>eudicotyledons</taxon>
        <taxon>Gunneridae</taxon>
        <taxon>Pentapetalae</taxon>
        <taxon>asterids</taxon>
        <taxon>Ericales</taxon>
        <taxon>Theaceae</taxon>
        <taxon>Camellia</taxon>
    </lineage>
</organism>
<accession>A0ACC0GZD1</accession>
<proteinExistence type="predicted"/>
<protein>
    <submittedName>
        <fullName evidence="1">Uncharacterized protein</fullName>
    </submittedName>
</protein>